<dbReference type="Proteomes" id="UP000502958">
    <property type="component" value="Chromosome"/>
</dbReference>
<feature type="active site" description="Nucleophile" evidence="6">
    <location>
        <position position="146"/>
    </location>
</feature>
<feature type="binding site" evidence="6">
    <location>
        <position position="263"/>
    </location>
    <ligand>
        <name>(6R)-5,10-methylene-5,6,7,8-tetrahydrofolate</name>
        <dbReference type="ChEBI" id="CHEBI:15636"/>
    </ligand>
</feature>
<dbReference type="Pfam" id="PF00303">
    <property type="entry name" value="Thymidylat_synt"/>
    <property type="match status" value="1"/>
</dbReference>
<feature type="binding site" description="in other chain" evidence="6">
    <location>
        <begin position="166"/>
        <end position="169"/>
    </location>
    <ligand>
        <name>dUMP</name>
        <dbReference type="ChEBI" id="CHEBI:246422"/>
        <note>ligand shared between dimeric partners</note>
    </ligand>
</feature>
<keyword evidence="5 6" id="KW-0545">Nucleotide biosynthesis</keyword>
<dbReference type="UniPathway" id="UPA00575"/>
<dbReference type="GO" id="GO:0032259">
    <property type="term" value="P:methylation"/>
    <property type="evidence" value="ECO:0007669"/>
    <property type="project" value="UniProtKB-KW"/>
</dbReference>
<protein>
    <recommendedName>
        <fullName evidence="1 6">Thymidylate synthase</fullName>
        <shortName evidence="6">TS</shortName>
        <shortName evidence="6">TSase</shortName>
        <ecNumber evidence="1 6">2.1.1.45</ecNumber>
    </recommendedName>
</protein>
<evidence type="ECO:0000256" key="1">
    <source>
        <dbReference type="ARBA" id="ARBA00011947"/>
    </source>
</evidence>
<dbReference type="GO" id="GO:0006235">
    <property type="term" value="P:dTTP biosynthetic process"/>
    <property type="evidence" value="ECO:0007669"/>
    <property type="project" value="UniProtKB-UniRule"/>
</dbReference>
<evidence type="ECO:0000313" key="10">
    <source>
        <dbReference type="Proteomes" id="UP000502958"/>
    </source>
</evidence>
<feature type="binding site" evidence="6">
    <location>
        <begin position="126"/>
        <end position="127"/>
    </location>
    <ligand>
        <name>dUMP</name>
        <dbReference type="ChEBI" id="CHEBI:246422"/>
        <note>ligand shared between dimeric partners</note>
    </ligand>
</feature>
<dbReference type="SUPFAM" id="SSF55831">
    <property type="entry name" value="Thymidylate synthase/dCMP hydroxymethylase"/>
    <property type="match status" value="1"/>
</dbReference>
<comment type="similarity">
    <text evidence="6">Belongs to the thymidylate synthase family. Bacterial-type ThyA subfamily.</text>
</comment>
<keyword evidence="3 6" id="KW-0489">Methyltransferase</keyword>
<evidence type="ECO:0000256" key="7">
    <source>
        <dbReference type="PROSITE-ProRule" id="PRU10016"/>
    </source>
</evidence>
<feature type="binding site" description="in other chain" evidence="6">
    <location>
        <position position="177"/>
    </location>
    <ligand>
        <name>dUMP</name>
        <dbReference type="ChEBI" id="CHEBI:246422"/>
        <note>ligand shared between dimeric partners</note>
    </ligand>
</feature>
<dbReference type="InterPro" id="IPR045097">
    <property type="entry name" value="Thymidate_synth/dCMP_Mease"/>
</dbReference>
<evidence type="ECO:0000256" key="5">
    <source>
        <dbReference type="ARBA" id="ARBA00022727"/>
    </source>
</evidence>
<dbReference type="GO" id="GO:0004799">
    <property type="term" value="F:thymidylate synthase activity"/>
    <property type="evidence" value="ECO:0007669"/>
    <property type="project" value="UniProtKB-UniRule"/>
</dbReference>
<keyword evidence="4 6" id="KW-0808">Transferase</keyword>
<comment type="subcellular location">
    <subcellularLocation>
        <location evidence="6">Cytoplasm</location>
    </subcellularLocation>
</comment>
<dbReference type="GO" id="GO:0005829">
    <property type="term" value="C:cytosol"/>
    <property type="evidence" value="ECO:0007669"/>
    <property type="project" value="TreeGrafter"/>
</dbReference>
<dbReference type="InterPro" id="IPR020940">
    <property type="entry name" value="Thymidylate_synthase_AS"/>
</dbReference>
<dbReference type="NCBIfam" id="TIGR03284">
    <property type="entry name" value="thym_sym"/>
    <property type="match status" value="2"/>
</dbReference>
<dbReference type="Gene3D" id="3.30.572.10">
    <property type="entry name" value="Thymidylate synthase/dCMP hydroxymethylase domain"/>
    <property type="match status" value="1"/>
</dbReference>
<comment type="pathway">
    <text evidence="6">Pyrimidine metabolism; dTTP biosynthesis.</text>
</comment>
<comment type="catalytic activity">
    <reaction evidence="6">
        <text>dUMP + (6R)-5,10-methylene-5,6,7,8-tetrahydrofolate = 7,8-dihydrofolate + dTMP</text>
        <dbReference type="Rhea" id="RHEA:12104"/>
        <dbReference type="ChEBI" id="CHEBI:15636"/>
        <dbReference type="ChEBI" id="CHEBI:57451"/>
        <dbReference type="ChEBI" id="CHEBI:63528"/>
        <dbReference type="ChEBI" id="CHEBI:246422"/>
        <dbReference type="EC" id="2.1.1.45"/>
    </reaction>
</comment>
<dbReference type="InterPro" id="IPR036926">
    <property type="entry name" value="Thymidate_synth/dCMP_Mease_sf"/>
</dbReference>
<organism evidence="9 10">
    <name type="scientific">Buchnera aphidicola subsp. Uroleucon sonchi</name>
    <dbReference type="NCBI Taxonomy" id="118118"/>
    <lineage>
        <taxon>Bacteria</taxon>
        <taxon>Pseudomonadati</taxon>
        <taxon>Pseudomonadota</taxon>
        <taxon>Gammaproteobacteria</taxon>
        <taxon>Enterobacterales</taxon>
        <taxon>Erwiniaceae</taxon>
        <taxon>Buchnera</taxon>
    </lineage>
</organism>
<dbReference type="RefSeq" id="WP_163119478.1">
    <property type="nucleotide sequence ID" value="NZ_CP047588.1"/>
</dbReference>
<dbReference type="PANTHER" id="PTHR11548">
    <property type="entry name" value="THYMIDYLATE SYNTHASE 1"/>
    <property type="match status" value="1"/>
</dbReference>
<evidence type="ECO:0000313" key="9">
    <source>
        <dbReference type="EMBL" id="QIE02130.1"/>
    </source>
</evidence>
<dbReference type="NCBIfam" id="NF002497">
    <property type="entry name" value="PRK01827.1-3"/>
    <property type="match status" value="1"/>
</dbReference>
<dbReference type="PRINTS" id="PR00108">
    <property type="entry name" value="THYMDSNTHASE"/>
</dbReference>
<comment type="function">
    <text evidence="6">Catalyzes the reductive methylation of 2'-deoxyuridine-5'-monophosphate (dUMP) to 2'-deoxythymidine-5'-monophosphate (dTMP) while utilizing 5,10-methylenetetrahydrofolate (mTHF) as the methyl donor and reductant in the reaction, yielding dihydrofolate (DHF) as a by-product. This enzymatic reaction provides an intracellular de novo source of dTMP, an essential precursor for DNA biosynthesis.</text>
</comment>
<sequence length="264" mass="30877">MKQYIQLIKKIIKFGNQKQDRTGTGTLSIFGHNMKFNLKKGFPLVTTKKCHTSSIIHELLWFLKGDTNIDYLNKNNISIWNHWADESGNLGPIYGKQWRNWKTVEGNYIDQIQNILTELKYNPHSRRMLVSSWNVGEINKMKLPPCHVLFQFYVFQKKLSCQLYQRSCDVFLGLPFNIASYSILIHMIAQQCNLKVGEFLWTGGDVHLYNNHIKLAKKQILRTPRKLPELILLKKPKSLFQYSINDFQITGYHPYDAIKAKISI</sequence>
<name>A0A6C1FC24_BUCUN</name>
<dbReference type="EC" id="2.1.1.45" evidence="1 6"/>
<evidence type="ECO:0000256" key="3">
    <source>
        <dbReference type="ARBA" id="ARBA00022603"/>
    </source>
</evidence>
<evidence type="ECO:0000256" key="4">
    <source>
        <dbReference type="ARBA" id="ARBA00022679"/>
    </source>
</evidence>
<dbReference type="EMBL" id="CP047588">
    <property type="protein sequence ID" value="QIE02130.1"/>
    <property type="molecule type" value="Genomic_DNA"/>
</dbReference>
<accession>A0A6C1FC24</accession>
<feature type="binding site" description="in other chain" evidence="6">
    <location>
        <begin position="207"/>
        <end position="209"/>
    </location>
    <ligand>
        <name>dUMP</name>
        <dbReference type="ChEBI" id="CHEBI:246422"/>
        <note>ligand shared between dimeric partners</note>
    </ligand>
</feature>
<feature type="domain" description="Thymidylate synthase/dCMP hydroxymethylase" evidence="8">
    <location>
        <begin position="2"/>
        <end position="263"/>
    </location>
</feature>
<comment type="subunit">
    <text evidence="6">Homodimer.</text>
</comment>
<evidence type="ECO:0000256" key="6">
    <source>
        <dbReference type="HAMAP-Rule" id="MF_00008"/>
    </source>
</evidence>
<feature type="binding site" description="in other chain" evidence="6">
    <location>
        <position position="21"/>
    </location>
    <ligand>
        <name>dUMP</name>
        <dbReference type="ChEBI" id="CHEBI:246422"/>
        <note>ligand shared between dimeric partners</note>
    </ligand>
</feature>
<feature type="active site" evidence="7">
    <location>
        <position position="146"/>
    </location>
</feature>
<evidence type="ECO:0000256" key="2">
    <source>
        <dbReference type="ARBA" id="ARBA00022490"/>
    </source>
</evidence>
<dbReference type="PROSITE" id="PS00091">
    <property type="entry name" value="THYMIDYLATE_SYNTHASE"/>
    <property type="match status" value="1"/>
</dbReference>
<dbReference type="FunFam" id="3.30.572.10:FF:000013">
    <property type="entry name" value="Thymidylate synthase"/>
    <property type="match status" value="1"/>
</dbReference>
<dbReference type="GO" id="GO:0006231">
    <property type="term" value="P:dTMP biosynthetic process"/>
    <property type="evidence" value="ECO:0007669"/>
    <property type="project" value="UniProtKB-UniRule"/>
</dbReference>
<dbReference type="HAMAP" id="MF_00008">
    <property type="entry name" value="Thymidy_synth_bact"/>
    <property type="match status" value="1"/>
</dbReference>
<evidence type="ECO:0000259" key="8">
    <source>
        <dbReference type="Pfam" id="PF00303"/>
    </source>
</evidence>
<dbReference type="CDD" id="cd00351">
    <property type="entry name" value="TS_Pyrimidine_HMase"/>
    <property type="match status" value="1"/>
</dbReference>
<dbReference type="InterPro" id="IPR023451">
    <property type="entry name" value="Thymidate_synth/dCMP_Mease_dom"/>
</dbReference>
<feature type="binding site" evidence="6">
    <location>
        <position position="169"/>
    </location>
    <ligand>
        <name>(6R)-5,10-methylene-5,6,7,8-tetrahydrofolate</name>
        <dbReference type="ChEBI" id="CHEBI:15636"/>
    </ligand>
</feature>
<dbReference type="AlphaFoldDB" id="A0A6C1FC24"/>
<feature type="binding site" evidence="6">
    <location>
        <position position="51"/>
    </location>
    <ligand>
        <name>(6R)-5,10-methylene-5,6,7,8-tetrahydrofolate</name>
        <dbReference type="ChEBI" id="CHEBI:15636"/>
    </ligand>
</feature>
<reference evidence="9 10" key="1">
    <citation type="submission" date="2020-01" db="EMBL/GenBank/DDBJ databases">
        <title>Complete genome of Buchnera aphidicola isolated from Chaitophorus populeti.</title>
        <authorList>
            <person name="Park J."/>
            <person name="Xi H."/>
        </authorList>
    </citation>
    <scope>NUCLEOTIDE SEQUENCE [LARGE SCALE GENOMIC DNA]</scope>
    <source>
        <strain evidence="9 10">UsonBac</strain>
    </source>
</reference>
<proteinExistence type="inferred from homology"/>
<dbReference type="NCBIfam" id="NF002499">
    <property type="entry name" value="PRK01827.1-5"/>
    <property type="match status" value="1"/>
</dbReference>
<dbReference type="PANTHER" id="PTHR11548:SF9">
    <property type="entry name" value="THYMIDYLATE SYNTHASE"/>
    <property type="match status" value="1"/>
</dbReference>
<gene>
    <name evidence="6 9" type="primary">thyA</name>
    <name evidence="9" type="ORF">GUU85_02060</name>
</gene>
<keyword evidence="2 6" id="KW-0963">Cytoplasm</keyword>
<dbReference type="InterPro" id="IPR000398">
    <property type="entry name" value="Thymidylate_synthase"/>
</dbReference>